<feature type="transmembrane region" description="Helical" evidence="10">
    <location>
        <begin position="335"/>
        <end position="356"/>
    </location>
</feature>
<feature type="transmembrane region" description="Helical" evidence="10">
    <location>
        <begin position="377"/>
        <end position="397"/>
    </location>
</feature>
<keyword evidence="4 13" id="KW-0808">Transferase</keyword>
<evidence type="ECO:0000256" key="7">
    <source>
        <dbReference type="ARBA" id="ARBA00022989"/>
    </source>
</evidence>
<keyword evidence="5 10" id="KW-0812">Transmembrane</keyword>
<keyword evidence="8 10" id="KW-0472">Membrane</keyword>
<sequence length="568" mass="64295">MKRHIVLTALAVRICIALLTQTFFQPDEYFQSLEVAHQLVFSYGHLTWEWLSPEPIRSILYPGLNAPIYYALKILHLDGTELLVGEYALTSLCICFIHILNQIWGPKILHGALASLTDIWLCILTERVIGERYVSIVLLLSLASLFHGLALSRSLSNSAETSLTTVALSYFPWDTQSSSWKRSFRLSLSIAAVACAVRPTNAVLWVYMVTLLAWECRRDIKDILYLAINVALIGSLALTTLCALDSLYYGKLTIAPLNFARTNLSSVSLFYGTSPWHYYLSQGLLVLATIVLPFSLHGMLLSVGAGGTPASKSLVGLVLWTITVYSLAGHKEWRFIHPLLPILHLFATRSIVDVYYRKLAKKTATKKRHSRSSKLPISRAHFLLILLNIPPLIYLMLFHGRAQIDVILYLRSLPDDAVSSVGFLMPCHSTPWQAYLHKPTWSDDQRLWALGCEPPLGGEITKDYKDQADVFYDSPMAYLRTRFPPSVDHSFPPSPHPSSRPGEPRERRDVHDWMHEWPEYLVMFGVLLREPGVVDLLKEKGYVPVWHENYGWEGDRRRRGGVLVMKVA</sequence>
<feature type="signal peptide" evidence="12">
    <location>
        <begin position="1"/>
        <end position="17"/>
    </location>
</feature>
<dbReference type="RefSeq" id="XP_007395493.1">
    <property type="nucleotide sequence ID" value="XM_007395431.1"/>
</dbReference>
<feature type="region of interest" description="Disordered" evidence="11">
    <location>
        <begin position="484"/>
        <end position="507"/>
    </location>
</feature>
<feature type="transmembrane region" description="Helical" evidence="10">
    <location>
        <begin position="133"/>
        <end position="151"/>
    </location>
</feature>
<evidence type="ECO:0000256" key="1">
    <source>
        <dbReference type="ARBA" id="ARBA00004477"/>
    </source>
</evidence>
<keyword evidence="7 10" id="KW-1133">Transmembrane helix</keyword>
<evidence type="ECO:0000256" key="2">
    <source>
        <dbReference type="ARBA" id="ARBA00006065"/>
    </source>
</evidence>
<dbReference type="AlphaFoldDB" id="K5VUE4"/>
<evidence type="ECO:0000256" key="12">
    <source>
        <dbReference type="SAM" id="SignalP"/>
    </source>
</evidence>
<feature type="chain" id="PRO_5003885021" description="Mannosyltransferase" evidence="12">
    <location>
        <begin position="18"/>
        <end position="568"/>
    </location>
</feature>
<keyword evidence="14" id="KW-1185">Reference proteome</keyword>
<comment type="function">
    <text evidence="9">Mannosyltransferase involved in glycosylphosphatidylinositol-anchor biosynthesis. Transfers the third mannose to Man2-GlcN-acyl-PI during GPI precursor assembly.</text>
</comment>
<evidence type="ECO:0000256" key="3">
    <source>
        <dbReference type="ARBA" id="ARBA00022676"/>
    </source>
</evidence>
<keyword evidence="3 10" id="KW-0328">Glycosyltransferase</keyword>
<evidence type="ECO:0000313" key="14">
    <source>
        <dbReference type="Proteomes" id="UP000008370"/>
    </source>
</evidence>
<dbReference type="OrthoDB" id="416834at2759"/>
<dbReference type="InterPro" id="IPR005599">
    <property type="entry name" value="GPI_mannosylTrfase"/>
</dbReference>
<dbReference type="EMBL" id="JH930472">
    <property type="protein sequence ID" value="EKM55153.1"/>
    <property type="molecule type" value="Genomic_DNA"/>
</dbReference>
<comment type="subcellular location">
    <subcellularLocation>
        <location evidence="1 10">Endoplasmic reticulum membrane</location>
        <topology evidence="1 10">Multi-pass membrane protein</topology>
    </subcellularLocation>
</comment>
<dbReference type="GO" id="GO:0000026">
    <property type="term" value="F:alpha-1,2-mannosyltransferase activity"/>
    <property type="evidence" value="ECO:0007669"/>
    <property type="project" value="TreeGrafter"/>
</dbReference>
<dbReference type="InParanoid" id="K5VUE4"/>
<dbReference type="Proteomes" id="UP000008370">
    <property type="component" value="Unassembled WGS sequence"/>
</dbReference>
<dbReference type="GeneID" id="18908587"/>
<evidence type="ECO:0000256" key="9">
    <source>
        <dbReference type="ARBA" id="ARBA00024708"/>
    </source>
</evidence>
<dbReference type="Pfam" id="PF03901">
    <property type="entry name" value="Glyco_transf_22"/>
    <property type="match status" value="1"/>
</dbReference>
<evidence type="ECO:0000256" key="6">
    <source>
        <dbReference type="ARBA" id="ARBA00022824"/>
    </source>
</evidence>
<dbReference type="GO" id="GO:0006506">
    <property type="term" value="P:GPI anchor biosynthetic process"/>
    <property type="evidence" value="ECO:0007669"/>
    <property type="project" value="TreeGrafter"/>
</dbReference>
<keyword evidence="12" id="KW-0732">Signal</keyword>
<feature type="transmembrane region" description="Helical" evidence="10">
    <location>
        <begin position="313"/>
        <end position="329"/>
    </location>
</feature>
<evidence type="ECO:0000256" key="5">
    <source>
        <dbReference type="ARBA" id="ARBA00022692"/>
    </source>
</evidence>
<evidence type="ECO:0000256" key="4">
    <source>
        <dbReference type="ARBA" id="ARBA00022679"/>
    </source>
</evidence>
<dbReference type="STRING" id="650164.K5VUE4"/>
<name>K5VUE4_PHACS</name>
<proteinExistence type="inferred from homology"/>
<feature type="transmembrane region" description="Helical" evidence="10">
    <location>
        <begin position="276"/>
        <end position="301"/>
    </location>
</feature>
<dbReference type="FunCoup" id="K5VUE4">
    <property type="interactions" value="507"/>
</dbReference>
<organism evidence="13 14">
    <name type="scientific">Phanerochaete carnosa (strain HHB-10118-sp)</name>
    <name type="common">White-rot fungus</name>
    <name type="synonym">Peniophora carnosa</name>
    <dbReference type="NCBI Taxonomy" id="650164"/>
    <lineage>
        <taxon>Eukaryota</taxon>
        <taxon>Fungi</taxon>
        <taxon>Dikarya</taxon>
        <taxon>Basidiomycota</taxon>
        <taxon>Agaricomycotina</taxon>
        <taxon>Agaricomycetes</taxon>
        <taxon>Polyporales</taxon>
        <taxon>Phanerochaetaceae</taxon>
        <taxon>Phanerochaete</taxon>
    </lineage>
</organism>
<dbReference type="PANTHER" id="PTHR22760:SF4">
    <property type="entry name" value="GPI MANNOSYLTRANSFERASE 3"/>
    <property type="match status" value="1"/>
</dbReference>
<dbReference type="EC" id="2.4.1.-" evidence="10"/>
<reference evidence="13 14" key="1">
    <citation type="journal article" date="2012" name="BMC Genomics">
        <title>Comparative genomics of the white-rot fungi, Phanerochaete carnosa and P. chrysosporium, to elucidate the genetic basis of the distinct wood types they colonize.</title>
        <authorList>
            <person name="Suzuki H."/>
            <person name="MacDonald J."/>
            <person name="Syed K."/>
            <person name="Salamov A."/>
            <person name="Hori C."/>
            <person name="Aerts A."/>
            <person name="Henrissat B."/>
            <person name="Wiebenga A."/>
            <person name="vanKuyk P.A."/>
            <person name="Barry K."/>
            <person name="Lindquist E."/>
            <person name="LaButti K."/>
            <person name="Lapidus A."/>
            <person name="Lucas S."/>
            <person name="Coutinho P."/>
            <person name="Gong Y."/>
            <person name="Samejima M."/>
            <person name="Mahadevan R."/>
            <person name="Abou-Zaid M."/>
            <person name="de Vries R.P."/>
            <person name="Igarashi K."/>
            <person name="Yadav J.S."/>
            <person name="Grigoriev I.V."/>
            <person name="Master E.R."/>
        </authorList>
    </citation>
    <scope>NUCLEOTIDE SEQUENCE [LARGE SCALE GENOMIC DNA]</scope>
    <source>
        <strain evidence="13 14">HHB-10118-sp</strain>
    </source>
</reference>
<comment type="similarity">
    <text evidence="2">Belongs to the glycosyltransferase 22 family. PIGB subfamily.</text>
</comment>
<feature type="transmembrane region" description="Helical" evidence="10">
    <location>
        <begin position="226"/>
        <end position="249"/>
    </location>
</feature>
<evidence type="ECO:0000256" key="11">
    <source>
        <dbReference type="SAM" id="MobiDB-lite"/>
    </source>
</evidence>
<dbReference type="GO" id="GO:0005789">
    <property type="term" value="C:endoplasmic reticulum membrane"/>
    <property type="evidence" value="ECO:0007669"/>
    <property type="project" value="UniProtKB-SubCell"/>
</dbReference>
<dbReference type="KEGG" id="pco:PHACADRAFT_143155"/>
<evidence type="ECO:0000313" key="13">
    <source>
        <dbReference type="EMBL" id="EKM55153.1"/>
    </source>
</evidence>
<feature type="transmembrane region" description="Helical" evidence="10">
    <location>
        <begin position="188"/>
        <end position="214"/>
    </location>
</feature>
<evidence type="ECO:0000256" key="8">
    <source>
        <dbReference type="ARBA" id="ARBA00023136"/>
    </source>
</evidence>
<gene>
    <name evidence="13" type="ORF">PHACADRAFT_143155</name>
</gene>
<dbReference type="HOGENOM" id="CLU_012353_0_1_1"/>
<protein>
    <recommendedName>
        <fullName evidence="10">Mannosyltransferase</fullName>
        <ecNumber evidence="10">2.4.1.-</ecNumber>
    </recommendedName>
</protein>
<evidence type="ECO:0000256" key="10">
    <source>
        <dbReference type="RuleBase" id="RU363075"/>
    </source>
</evidence>
<accession>K5VUE4</accession>
<keyword evidence="6 10" id="KW-0256">Endoplasmic reticulum</keyword>
<dbReference type="PANTHER" id="PTHR22760">
    <property type="entry name" value="GLYCOSYLTRANSFERASE"/>
    <property type="match status" value="1"/>
</dbReference>